<sequence>MQYGLEHYQNTLEKYIKEIEVQLTLLSNINIGVDCCILTEFEQLQQTVSDAHNLTAIYYLQHYLAPFTNHFSSISLAGQTLSNKGHGGLIIIEREVDVTPFIHNGIQIDAKVSQALIETIFYPGGPVHDGGTLIRGDMIKSAGNILPLTNMEVNGRVLGTRHRAAIGLSELTDAVILVVSEESGRISFAYQGELFVVRP</sequence>
<dbReference type="PANTHER" id="PTHR34185">
    <property type="entry name" value="DIADENYLATE CYCLASE"/>
    <property type="match status" value="1"/>
</dbReference>
<name>A0ABR8QVR0_9BACI</name>
<keyword evidence="2" id="KW-0808">Transferase</keyword>
<dbReference type="Proteomes" id="UP000657931">
    <property type="component" value="Unassembled WGS sequence"/>
</dbReference>
<dbReference type="InterPro" id="IPR053472">
    <property type="entry name" value="DAC_CdaS-like"/>
</dbReference>
<evidence type="ECO:0000259" key="6">
    <source>
        <dbReference type="PROSITE" id="PS51794"/>
    </source>
</evidence>
<keyword evidence="3" id="KW-0548">Nucleotidyltransferase</keyword>
<evidence type="ECO:0000256" key="5">
    <source>
        <dbReference type="ARBA" id="ARBA00022840"/>
    </source>
</evidence>
<dbReference type="InterPro" id="IPR036888">
    <property type="entry name" value="DNA_integrity_DisA_N_sf"/>
</dbReference>
<proteinExistence type="predicted"/>
<dbReference type="Pfam" id="PF10372">
    <property type="entry name" value="CdaS_N"/>
    <property type="match status" value="1"/>
</dbReference>
<protein>
    <submittedName>
        <fullName evidence="7">DNA integrity scanning protein DisA nucleotide-binding domain protein</fullName>
    </submittedName>
</protein>
<evidence type="ECO:0000256" key="1">
    <source>
        <dbReference type="ARBA" id="ARBA00000877"/>
    </source>
</evidence>
<dbReference type="Gene3D" id="3.40.1700.10">
    <property type="entry name" value="DNA integrity scanning protein, DisA, N-terminal domain"/>
    <property type="match status" value="1"/>
</dbReference>
<dbReference type="EMBL" id="JACSQT010000021">
    <property type="protein sequence ID" value="MBD7939618.1"/>
    <property type="molecule type" value="Genomic_DNA"/>
</dbReference>
<dbReference type="RefSeq" id="WP_191817271.1">
    <property type="nucleotide sequence ID" value="NZ_JACSQT010000021.1"/>
</dbReference>
<comment type="caution">
    <text evidence="7">The sequence shown here is derived from an EMBL/GenBank/DDBJ whole genome shotgun (WGS) entry which is preliminary data.</text>
</comment>
<reference evidence="7 8" key="1">
    <citation type="submission" date="2020-08" db="EMBL/GenBank/DDBJ databases">
        <title>A Genomic Blueprint of the Chicken Gut Microbiome.</title>
        <authorList>
            <person name="Gilroy R."/>
            <person name="Ravi A."/>
            <person name="Getino M."/>
            <person name="Pursley I."/>
            <person name="Horton D.L."/>
            <person name="Alikhan N.-F."/>
            <person name="Baker D."/>
            <person name="Gharbi K."/>
            <person name="Hall N."/>
            <person name="Watson M."/>
            <person name="Adriaenssens E.M."/>
            <person name="Foster-Nyarko E."/>
            <person name="Jarju S."/>
            <person name="Secka A."/>
            <person name="Antonio M."/>
            <person name="Oren A."/>
            <person name="Chaudhuri R."/>
            <person name="La Ragione R.M."/>
            <person name="Hildebrand F."/>
            <person name="Pallen M.J."/>
        </authorList>
    </citation>
    <scope>NUCLEOTIDE SEQUENCE [LARGE SCALE GENOMIC DNA]</scope>
    <source>
        <strain evidence="7 8">Sa5YUA1</strain>
    </source>
</reference>
<organism evidence="7 8">
    <name type="scientific">Cytobacillus stercorigallinarum</name>
    <dbReference type="NCBI Taxonomy" id="2762240"/>
    <lineage>
        <taxon>Bacteria</taxon>
        <taxon>Bacillati</taxon>
        <taxon>Bacillota</taxon>
        <taxon>Bacilli</taxon>
        <taxon>Bacillales</taxon>
        <taxon>Bacillaceae</taxon>
        <taxon>Cytobacillus</taxon>
    </lineage>
</organism>
<dbReference type="SUPFAM" id="SSF143597">
    <property type="entry name" value="YojJ-like"/>
    <property type="match status" value="1"/>
</dbReference>
<dbReference type="InterPro" id="IPR003390">
    <property type="entry name" value="DNA_integrity_scan_DisA_N"/>
</dbReference>
<evidence type="ECO:0000256" key="3">
    <source>
        <dbReference type="ARBA" id="ARBA00022695"/>
    </source>
</evidence>
<dbReference type="PANTHER" id="PTHR34185:SF2">
    <property type="entry name" value="CYCLIC DI-AMP SYNTHASE CDAS"/>
    <property type="match status" value="1"/>
</dbReference>
<feature type="domain" description="DAC" evidence="6">
    <location>
        <begin position="54"/>
        <end position="199"/>
    </location>
</feature>
<comment type="catalytic activity">
    <reaction evidence="1">
        <text>2 ATP = 3',3'-c-di-AMP + 2 diphosphate</text>
        <dbReference type="Rhea" id="RHEA:35655"/>
        <dbReference type="ChEBI" id="CHEBI:30616"/>
        <dbReference type="ChEBI" id="CHEBI:33019"/>
        <dbReference type="ChEBI" id="CHEBI:71500"/>
        <dbReference type="EC" id="2.7.7.85"/>
    </reaction>
</comment>
<keyword evidence="4" id="KW-0547">Nucleotide-binding</keyword>
<accession>A0ABR8QVR0</accession>
<dbReference type="PROSITE" id="PS51794">
    <property type="entry name" value="DAC"/>
    <property type="match status" value="1"/>
</dbReference>
<dbReference type="NCBIfam" id="NF038328">
    <property type="entry name" value="c-di-AMP_CdaS"/>
    <property type="match status" value="1"/>
</dbReference>
<keyword evidence="8" id="KW-1185">Reference proteome</keyword>
<evidence type="ECO:0000313" key="8">
    <source>
        <dbReference type="Proteomes" id="UP000657931"/>
    </source>
</evidence>
<dbReference type="Pfam" id="PF02457">
    <property type="entry name" value="DAC"/>
    <property type="match status" value="1"/>
</dbReference>
<dbReference type="InterPro" id="IPR019457">
    <property type="entry name" value="CdaS_N"/>
</dbReference>
<gene>
    <name evidence="7" type="ORF">H9655_21480</name>
</gene>
<evidence type="ECO:0000256" key="2">
    <source>
        <dbReference type="ARBA" id="ARBA00022679"/>
    </source>
</evidence>
<dbReference type="InterPro" id="IPR050338">
    <property type="entry name" value="DisA"/>
</dbReference>
<evidence type="ECO:0000256" key="4">
    <source>
        <dbReference type="ARBA" id="ARBA00022741"/>
    </source>
</evidence>
<evidence type="ECO:0000313" key="7">
    <source>
        <dbReference type="EMBL" id="MBD7939618.1"/>
    </source>
</evidence>
<keyword evidence="5" id="KW-0067">ATP-binding</keyword>
<dbReference type="Gene3D" id="1.10.287.770">
    <property type="entry name" value="YojJ-like"/>
    <property type="match status" value="1"/>
</dbReference>